<name>A0A2T4Q014_STAWA</name>
<sequence length="126" mass="14040">MDKQILNYLDKIGEKLSGVTAKGFDVYVHGVFVKSLVCSIFSLMGIIVCVTTFILIIKSTNRAKINKEDGFFYNKRYDVATDFSSMLIIFSGIAAVFLSILLINSVIGIFAPDYVALKDIIKTIKR</sequence>
<dbReference type="AlphaFoldDB" id="A0A2T4Q014"/>
<keyword evidence="1" id="KW-0472">Membrane</keyword>
<keyword evidence="1" id="KW-0812">Transmembrane</keyword>
<feature type="transmembrane region" description="Helical" evidence="1">
    <location>
        <begin position="86"/>
        <end position="111"/>
    </location>
</feature>
<dbReference type="RefSeq" id="WP_107532873.1">
    <property type="nucleotide sequence ID" value="NZ_PZEV01000020.1"/>
</dbReference>
<organism evidence="2 3">
    <name type="scientific">Staphylococcus warneri</name>
    <dbReference type="NCBI Taxonomy" id="1292"/>
    <lineage>
        <taxon>Bacteria</taxon>
        <taxon>Bacillati</taxon>
        <taxon>Bacillota</taxon>
        <taxon>Bacilli</taxon>
        <taxon>Bacillales</taxon>
        <taxon>Staphylococcaceae</taxon>
        <taxon>Staphylococcus</taxon>
    </lineage>
</organism>
<protein>
    <submittedName>
        <fullName evidence="2">Uncharacterized protein</fullName>
    </submittedName>
</protein>
<keyword evidence="1" id="KW-1133">Transmembrane helix</keyword>
<evidence type="ECO:0000313" key="2">
    <source>
        <dbReference type="EMBL" id="PTI50881.1"/>
    </source>
</evidence>
<evidence type="ECO:0000313" key="3">
    <source>
        <dbReference type="Proteomes" id="UP000240717"/>
    </source>
</evidence>
<reference evidence="2 3" key="1">
    <citation type="journal article" date="2016" name="Front. Microbiol.">
        <title>Comprehensive Phylogenetic Analysis of Bovine Non-aureus Staphylococci Species Based on Whole-Genome Sequencing.</title>
        <authorList>
            <person name="Naushad S."/>
            <person name="Barkema H.W."/>
            <person name="Luby C."/>
            <person name="Condas L.A."/>
            <person name="Nobrega D.B."/>
            <person name="Carson D.A."/>
            <person name="De Buck J."/>
        </authorList>
    </citation>
    <scope>NUCLEOTIDE SEQUENCE [LARGE SCALE GENOMIC DNA]</scope>
    <source>
        <strain evidence="2 3">SNUC 2993</strain>
    </source>
</reference>
<feature type="transmembrane region" description="Helical" evidence="1">
    <location>
        <begin position="32"/>
        <end position="57"/>
    </location>
</feature>
<dbReference type="EMBL" id="PZEV01000020">
    <property type="protein sequence ID" value="PTI50881.1"/>
    <property type="molecule type" value="Genomic_DNA"/>
</dbReference>
<accession>A0A2T4Q014</accession>
<comment type="caution">
    <text evidence="2">The sequence shown here is derived from an EMBL/GenBank/DDBJ whole genome shotgun (WGS) entry which is preliminary data.</text>
</comment>
<dbReference type="Proteomes" id="UP000240717">
    <property type="component" value="Unassembled WGS sequence"/>
</dbReference>
<evidence type="ECO:0000256" key="1">
    <source>
        <dbReference type="SAM" id="Phobius"/>
    </source>
</evidence>
<gene>
    <name evidence="2" type="ORF">BU085_07055</name>
</gene>
<proteinExistence type="predicted"/>